<dbReference type="EMBL" id="BAABKG010000001">
    <property type="protein sequence ID" value="GAA5143107.1"/>
    <property type="molecule type" value="Genomic_DNA"/>
</dbReference>
<feature type="transmembrane region" description="Helical" evidence="1">
    <location>
        <begin position="48"/>
        <end position="76"/>
    </location>
</feature>
<evidence type="ECO:0000313" key="2">
    <source>
        <dbReference type="EMBL" id="GAA5143107.1"/>
    </source>
</evidence>
<gene>
    <name evidence="2" type="ORF">GCM10023340_07790</name>
</gene>
<feature type="transmembrane region" description="Helical" evidence="1">
    <location>
        <begin position="88"/>
        <end position="106"/>
    </location>
</feature>
<dbReference type="Proteomes" id="UP001500221">
    <property type="component" value="Unassembled WGS sequence"/>
</dbReference>
<keyword evidence="3" id="KW-1185">Reference proteome</keyword>
<evidence type="ECO:0000256" key="1">
    <source>
        <dbReference type="SAM" id="Phobius"/>
    </source>
</evidence>
<proteinExistence type="predicted"/>
<organism evidence="2 3">
    <name type="scientific">Nocardioides marinquilinus</name>
    <dbReference type="NCBI Taxonomy" id="1210400"/>
    <lineage>
        <taxon>Bacteria</taxon>
        <taxon>Bacillati</taxon>
        <taxon>Actinomycetota</taxon>
        <taxon>Actinomycetes</taxon>
        <taxon>Propionibacteriales</taxon>
        <taxon>Nocardioidaceae</taxon>
        <taxon>Nocardioides</taxon>
    </lineage>
</organism>
<keyword evidence="1" id="KW-0812">Transmembrane</keyword>
<keyword evidence="1" id="KW-1133">Transmembrane helix</keyword>
<feature type="transmembrane region" description="Helical" evidence="1">
    <location>
        <begin position="112"/>
        <end position="137"/>
    </location>
</feature>
<keyword evidence="1" id="KW-0472">Membrane</keyword>
<reference evidence="3" key="1">
    <citation type="journal article" date="2019" name="Int. J. Syst. Evol. Microbiol.">
        <title>The Global Catalogue of Microorganisms (GCM) 10K type strain sequencing project: providing services to taxonomists for standard genome sequencing and annotation.</title>
        <authorList>
            <consortium name="The Broad Institute Genomics Platform"/>
            <consortium name="The Broad Institute Genome Sequencing Center for Infectious Disease"/>
            <person name="Wu L."/>
            <person name="Ma J."/>
        </authorList>
    </citation>
    <scope>NUCLEOTIDE SEQUENCE [LARGE SCALE GENOMIC DNA]</scope>
    <source>
        <strain evidence="3">JCM 18459</strain>
    </source>
</reference>
<accession>A0ABP9PD22</accession>
<sequence>MRAAPRDLAAAGLWAAAAIGWVLAMRVPWYRAGVLGDVTVLDGAELLRAGVFGVPAVAGFAVVALPAVALVLLGLAPVHGRAAMVARVVLWLVGTGSAVALLLVTWPLGGGAIGLGAGLVVLACVLGAIALGCATVTPHREAADGVRGMTEPLGG</sequence>
<dbReference type="RefSeq" id="WP_345454716.1">
    <property type="nucleotide sequence ID" value="NZ_BAABKG010000001.1"/>
</dbReference>
<evidence type="ECO:0000313" key="3">
    <source>
        <dbReference type="Proteomes" id="UP001500221"/>
    </source>
</evidence>
<comment type="caution">
    <text evidence="2">The sequence shown here is derived from an EMBL/GenBank/DDBJ whole genome shotgun (WGS) entry which is preliminary data.</text>
</comment>
<protein>
    <submittedName>
        <fullName evidence="2">Uncharacterized protein</fullName>
    </submittedName>
</protein>
<name>A0ABP9PD22_9ACTN</name>